<feature type="compositionally biased region" description="Basic and acidic residues" evidence="8">
    <location>
        <begin position="765"/>
        <end position="786"/>
    </location>
</feature>
<evidence type="ECO:0000313" key="11">
    <source>
        <dbReference type="EMBL" id="KAI8044384.1"/>
    </source>
</evidence>
<feature type="transmembrane region" description="Helical" evidence="9">
    <location>
        <begin position="143"/>
        <end position="162"/>
    </location>
</feature>
<evidence type="ECO:0000256" key="4">
    <source>
        <dbReference type="ARBA" id="ARBA00022989"/>
    </source>
</evidence>
<gene>
    <name evidence="11" type="ORF">M5D96_000542</name>
</gene>
<evidence type="ECO:0000256" key="7">
    <source>
        <dbReference type="SAM" id="Coils"/>
    </source>
</evidence>
<feature type="transmembrane region" description="Helical" evidence="9">
    <location>
        <begin position="202"/>
        <end position="223"/>
    </location>
</feature>
<feature type="domain" description="Palmitoyltransferase DHHC" evidence="10">
    <location>
        <begin position="130"/>
        <end position="238"/>
    </location>
</feature>
<dbReference type="AlphaFoldDB" id="A0A9P9YX88"/>
<keyword evidence="4 9" id="KW-1133">Transmembrane helix</keyword>
<evidence type="ECO:0000256" key="8">
    <source>
        <dbReference type="SAM" id="MobiDB-lite"/>
    </source>
</evidence>
<comment type="subcellular location">
    <subcellularLocation>
        <location evidence="1">Membrane</location>
        <topology evidence="1">Multi-pass membrane protein</topology>
    </subcellularLocation>
</comment>
<keyword evidence="5 9" id="KW-0472">Membrane</keyword>
<dbReference type="Proteomes" id="UP001059596">
    <property type="component" value="Chromosome 3R"/>
</dbReference>
<keyword evidence="7" id="KW-0175">Coiled coil</keyword>
<comment type="caution">
    <text evidence="11">The sequence shown here is derived from an EMBL/GenBank/DDBJ whole genome shotgun (WGS) entry which is preliminary data.</text>
</comment>
<feature type="coiled-coil region" evidence="7">
    <location>
        <begin position="584"/>
        <end position="660"/>
    </location>
</feature>
<evidence type="ECO:0000256" key="2">
    <source>
        <dbReference type="ARBA" id="ARBA00022679"/>
    </source>
</evidence>
<dbReference type="PROSITE" id="PS50216">
    <property type="entry name" value="DHHC"/>
    <property type="match status" value="1"/>
</dbReference>
<feature type="transmembrane region" description="Helical" evidence="9">
    <location>
        <begin position="96"/>
        <end position="123"/>
    </location>
</feature>
<feature type="coiled-coil region" evidence="7">
    <location>
        <begin position="334"/>
        <end position="461"/>
    </location>
</feature>
<accession>A0A9P9YX88</accession>
<proteinExistence type="predicted"/>
<protein>
    <recommendedName>
        <fullName evidence="10">Palmitoyltransferase DHHC domain-containing protein</fullName>
    </recommendedName>
</protein>
<dbReference type="Pfam" id="PF01529">
    <property type="entry name" value="DHHC"/>
    <property type="match status" value="1"/>
</dbReference>
<feature type="transmembrane region" description="Helical" evidence="9">
    <location>
        <begin position="62"/>
        <end position="84"/>
    </location>
</feature>
<feature type="coiled-coil region" evidence="7">
    <location>
        <begin position="897"/>
        <end position="991"/>
    </location>
</feature>
<sequence length="1032" mass="120281">MARITWRGHSSQELLSICRLRWSYMKHCWHSLTFNAHMNSSYASDVCLTPIFWFVDNYTHCLGPFFVVGVAALTTSVVSIAYWIGLPFWYAKSQLVTYFLLVVGNWLLLNVVFHYIMAVITPAGHPPEAWLNNCVGYGNHRYFFLYMLYTTLGCLFLILFGLEIGHKYLWLDNGEAWTEIEPLEGQPVKYNLNAPSPGRRRALWFMAFTNVSVVLALGSLTIWHAKLITRGETSVEAHINEAERRRLLQQQRIYINPYNFGTKKNWKLFLGLMSKASGSEDEPLVPDDFDDDFFKELCDKIPEATKALRQKDTPNNADNVQRLLICGTRYKSDLRMEKERSQDLQKEIESLEARLENAARVTKMDMATIEELRGSAQDEVLSLREKLDESEQMVAHLNEKRLAMSKRDDGKERERLTAEIADLNKRLQLQRTYATELDSTIEGLEAKNKELLKLLDETSSDACNLKRKSDALSKEVSTMKSEESRYQEQISHMKSANEHLTKVKVRQNLQILSLKTNLEHLNTQHNATNNKLAKITYTVQERDKNKRALNQRINLLKVREDELIKVRQDNGKLAKSQETIARKYAGLDESKREVEQQNIRLKTQLGTQDKELESMRRVVHHFEKNNENLTKERDSLRRELQASHQQLEQSNALHQEAQHEMHLKENYEIELKRTISDLEAKCLKFQQQHDVLAGERQTLQRSVQVADEERQKLRDQLALVEKLKAKIGYRDAELSKLQLQIDRMEKERRLLRNDIRHAQLGQQHTKAELLDKRKENDRHAKSLQEDEQRLARLRKDNAISAALTKRNEEFERLKHSQENLQTVYDQTQRQCSQCQDDMRLMGVEIKNLRTERDVLRADRETLQDEMVTPMNVHRWRLLSGKDPEKMDLLGRISILRKQLLQQNVAALEQERALNEAQQLYAALREFMLKLPSHKVRAELNSVKANLSAKDRKLKVLKAELSAREADERSKKEKLEEMRVNLALTKTQLLEEKKHKQKLLEERHLLEQMHCYSAPAQLPRTLGAGFKMVSNLL</sequence>
<dbReference type="GO" id="GO:0016020">
    <property type="term" value="C:membrane"/>
    <property type="evidence" value="ECO:0007669"/>
    <property type="project" value="UniProtKB-SubCell"/>
</dbReference>
<keyword evidence="6" id="KW-0012">Acyltransferase</keyword>
<evidence type="ECO:0000256" key="5">
    <source>
        <dbReference type="ARBA" id="ARBA00023136"/>
    </source>
</evidence>
<evidence type="ECO:0000259" key="10">
    <source>
        <dbReference type="Pfam" id="PF01529"/>
    </source>
</evidence>
<dbReference type="InterPro" id="IPR039859">
    <property type="entry name" value="PFA4/ZDH16/20/ERF2-like"/>
</dbReference>
<evidence type="ECO:0000256" key="1">
    <source>
        <dbReference type="ARBA" id="ARBA00004141"/>
    </source>
</evidence>
<dbReference type="InterPro" id="IPR001594">
    <property type="entry name" value="Palmitoyltrfase_DHHC"/>
</dbReference>
<organism evidence="11 12">
    <name type="scientific">Drosophila gunungcola</name>
    <name type="common">fruit fly</name>
    <dbReference type="NCBI Taxonomy" id="103775"/>
    <lineage>
        <taxon>Eukaryota</taxon>
        <taxon>Metazoa</taxon>
        <taxon>Ecdysozoa</taxon>
        <taxon>Arthropoda</taxon>
        <taxon>Hexapoda</taxon>
        <taxon>Insecta</taxon>
        <taxon>Pterygota</taxon>
        <taxon>Neoptera</taxon>
        <taxon>Endopterygota</taxon>
        <taxon>Diptera</taxon>
        <taxon>Brachycera</taxon>
        <taxon>Muscomorpha</taxon>
        <taxon>Ephydroidea</taxon>
        <taxon>Drosophilidae</taxon>
        <taxon>Drosophila</taxon>
        <taxon>Sophophora</taxon>
    </lineage>
</organism>
<keyword evidence="3 9" id="KW-0812">Transmembrane</keyword>
<keyword evidence="12" id="KW-1185">Reference proteome</keyword>
<keyword evidence="2" id="KW-0808">Transferase</keyword>
<feature type="region of interest" description="Disordered" evidence="8">
    <location>
        <begin position="762"/>
        <end position="786"/>
    </location>
</feature>
<evidence type="ECO:0000256" key="6">
    <source>
        <dbReference type="ARBA" id="ARBA00023315"/>
    </source>
</evidence>
<dbReference type="PANTHER" id="PTHR12246">
    <property type="entry name" value="PALMITOYLTRANSFERASE ZDHHC16"/>
    <property type="match status" value="1"/>
</dbReference>
<evidence type="ECO:0000256" key="3">
    <source>
        <dbReference type="ARBA" id="ARBA00022692"/>
    </source>
</evidence>
<reference evidence="11" key="1">
    <citation type="journal article" date="2023" name="Genome Biol. Evol.">
        <title>Long-read-based Genome Assembly of Drosophila gunungcola Reveals Fewer Chemosensory Genes in Flower-breeding Species.</title>
        <authorList>
            <person name="Negi A."/>
            <person name="Liao B.Y."/>
            <person name="Yeh S.D."/>
        </authorList>
    </citation>
    <scope>NUCLEOTIDE SEQUENCE</scope>
    <source>
        <strain evidence="11">Sukarami</strain>
    </source>
</reference>
<dbReference type="GO" id="GO:0016409">
    <property type="term" value="F:palmitoyltransferase activity"/>
    <property type="evidence" value="ECO:0007669"/>
    <property type="project" value="InterPro"/>
</dbReference>
<name>A0A9P9YX88_9MUSC</name>
<evidence type="ECO:0000256" key="9">
    <source>
        <dbReference type="SAM" id="Phobius"/>
    </source>
</evidence>
<dbReference type="EMBL" id="JAMKOV010000001">
    <property type="protein sequence ID" value="KAI8044384.1"/>
    <property type="molecule type" value="Genomic_DNA"/>
</dbReference>
<evidence type="ECO:0000313" key="12">
    <source>
        <dbReference type="Proteomes" id="UP001059596"/>
    </source>
</evidence>